<keyword evidence="1" id="KW-0175">Coiled coil</keyword>
<dbReference type="AlphaFoldDB" id="A0A1H0NCD7"/>
<sequence>MISPDAFGIWIVLHFFKKGEIAVGSKEAKHYQNCASTCRSHSSSLRSNRTAAMDKKEKLEKAKSKITSELSQISSQKSTLSTLNNVDTGNFVGDRQAKYQGKMSAALQKLSTYKTSEDDNLTSINNKIAELETTISSLTSQINSWDQQAVMYDRMAASSM</sequence>
<name>A0A1H0NCD7_STREI</name>
<dbReference type="InterPro" id="IPR031681">
    <property type="entry name" value="YwqH-like"/>
</dbReference>
<organism evidence="2 3">
    <name type="scientific">Streptococcus equinus</name>
    <name type="common">Streptococcus bovis</name>
    <dbReference type="NCBI Taxonomy" id="1335"/>
    <lineage>
        <taxon>Bacteria</taxon>
        <taxon>Bacillati</taxon>
        <taxon>Bacillota</taxon>
        <taxon>Bacilli</taxon>
        <taxon>Lactobacillales</taxon>
        <taxon>Streptococcaceae</taxon>
        <taxon>Streptococcus</taxon>
    </lineage>
</organism>
<gene>
    <name evidence="2" type="ORF">SAMN05216347_10361</name>
</gene>
<dbReference type="EMBL" id="FNJK01000003">
    <property type="protein sequence ID" value="SDO90434.1"/>
    <property type="molecule type" value="Genomic_DNA"/>
</dbReference>
<dbReference type="Proteomes" id="UP000183816">
    <property type="component" value="Unassembled WGS sequence"/>
</dbReference>
<proteinExistence type="predicted"/>
<accession>A0A1H0NCD7</accession>
<evidence type="ECO:0000256" key="1">
    <source>
        <dbReference type="SAM" id="Coils"/>
    </source>
</evidence>
<reference evidence="2 3" key="1">
    <citation type="submission" date="2016-10" db="EMBL/GenBank/DDBJ databases">
        <authorList>
            <person name="de Groot N.N."/>
        </authorList>
    </citation>
    <scope>NUCLEOTIDE SEQUENCE [LARGE SCALE GENOMIC DNA]</scope>
    <source>
        <strain evidence="2 3">Sb04</strain>
    </source>
</reference>
<evidence type="ECO:0000313" key="2">
    <source>
        <dbReference type="EMBL" id="SDO90434.1"/>
    </source>
</evidence>
<protein>
    <submittedName>
        <fullName evidence="2">Uncharacterized protein</fullName>
    </submittedName>
</protein>
<dbReference type="Pfam" id="PF16888">
    <property type="entry name" value="YwqH-like"/>
    <property type="match status" value="1"/>
</dbReference>
<evidence type="ECO:0000313" key="3">
    <source>
        <dbReference type="Proteomes" id="UP000183816"/>
    </source>
</evidence>
<feature type="coiled-coil region" evidence="1">
    <location>
        <begin position="121"/>
        <end position="148"/>
    </location>
</feature>